<reference evidence="3 4" key="1">
    <citation type="submission" date="2014-02" db="EMBL/GenBank/DDBJ databases">
        <title>The genome sequence of Colletotrichum salicis CBS 607.94.</title>
        <authorList>
            <person name="Baroncelli R."/>
            <person name="Thon M.R."/>
        </authorList>
    </citation>
    <scope>NUCLEOTIDE SEQUENCE [LARGE SCALE GENOMIC DNA]</scope>
    <source>
        <strain evidence="3 4">CBS 607.94</strain>
    </source>
</reference>
<sequence>MLFTSPTILGLCWLVGARLAPAVPQVLSFGDYPRDQHILLSSDKGMARSSAYFKHSLWNDHRQSQQPPGFVAFGDSYGAGIGTGVDGVEDECRLGSHAYPVLIFTDLAESQTPGAATFQFLSCTGSTTSNVLSGGDHSQVDSFNKSVNADFALLSIGGNDLGFFSVMNACIFRFYSFNSGSCETALQYVTDQIESSDFSQRLEMVIMEILDTVQWEKRPWFIITVTGYARFFSVETDECDNCTLGVWWQGPKLKKDVRQRTNDMVVAVNEKLRSSIEAVNSRFTTPKVLFVDYDAEFEGHRFCEPGVMEPAYNRTETWFFLVGGKDNNPNVTDPTPAPNRTTVSTEGGASSNTLSPLSPLADPETCLGPAERSGDWGLLALCYMAIAKRDYPSLQFAAEDVMIWNSMWYVPTYYGKTFHPVSFRSPNLTAGPETAADKTYRGASATR</sequence>
<dbReference type="PANTHER" id="PTHR37981:SF1">
    <property type="entry name" value="SGNH HYDROLASE-TYPE ESTERASE DOMAIN-CONTAINING PROTEIN"/>
    <property type="match status" value="1"/>
</dbReference>
<dbReference type="Proteomes" id="UP000070121">
    <property type="component" value="Unassembled WGS sequence"/>
</dbReference>
<accession>A0A135SRD2</accession>
<dbReference type="EMBL" id="JFFI01002287">
    <property type="protein sequence ID" value="KXH38357.1"/>
    <property type="molecule type" value="Genomic_DNA"/>
</dbReference>
<proteinExistence type="predicted"/>
<organism evidence="3 4">
    <name type="scientific">Colletotrichum salicis</name>
    <dbReference type="NCBI Taxonomy" id="1209931"/>
    <lineage>
        <taxon>Eukaryota</taxon>
        <taxon>Fungi</taxon>
        <taxon>Dikarya</taxon>
        <taxon>Ascomycota</taxon>
        <taxon>Pezizomycotina</taxon>
        <taxon>Sordariomycetes</taxon>
        <taxon>Hypocreomycetidae</taxon>
        <taxon>Glomerellales</taxon>
        <taxon>Glomerellaceae</taxon>
        <taxon>Colletotrichum</taxon>
        <taxon>Colletotrichum acutatum species complex</taxon>
    </lineage>
</organism>
<feature type="compositionally biased region" description="Polar residues" evidence="1">
    <location>
        <begin position="329"/>
        <end position="356"/>
    </location>
</feature>
<dbReference type="SUPFAM" id="SSF52266">
    <property type="entry name" value="SGNH hydrolase"/>
    <property type="match status" value="1"/>
</dbReference>
<dbReference type="STRING" id="1209931.A0A135SRD2"/>
<protein>
    <submittedName>
        <fullName evidence="3">Uncharacterized protein</fullName>
    </submittedName>
</protein>
<dbReference type="AlphaFoldDB" id="A0A135SRD2"/>
<feature type="region of interest" description="Disordered" evidence="1">
    <location>
        <begin position="427"/>
        <end position="447"/>
    </location>
</feature>
<keyword evidence="2" id="KW-0732">Signal</keyword>
<evidence type="ECO:0000256" key="1">
    <source>
        <dbReference type="SAM" id="MobiDB-lite"/>
    </source>
</evidence>
<dbReference type="CDD" id="cd01823">
    <property type="entry name" value="SEST_like"/>
    <property type="match status" value="1"/>
</dbReference>
<dbReference type="InterPro" id="IPR037460">
    <property type="entry name" value="SEST-like"/>
</dbReference>
<keyword evidence="4" id="KW-1185">Reference proteome</keyword>
<name>A0A135SRD2_9PEZI</name>
<evidence type="ECO:0000313" key="4">
    <source>
        <dbReference type="Proteomes" id="UP000070121"/>
    </source>
</evidence>
<dbReference type="Gene3D" id="3.40.50.1110">
    <property type="entry name" value="SGNH hydrolase"/>
    <property type="match status" value="1"/>
</dbReference>
<dbReference type="GO" id="GO:0016788">
    <property type="term" value="F:hydrolase activity, acting on ester bonds"/>
    <property type="evidence" value="ECO:0007669"/>
    <property type="project" value="InterPro"/>
</dbReference>
<feature type="chain" id="PRO_5007802653" evidence="2">
    <location>
        <begin position="23"/>
        <end position="447"/>
    </location>
</feature>
<evidence type="ECO:0000313" key="3">
    <source>
        <dbReference type="EMBL" id="KXH38357.1"/>
    </source>
</evidence>
<feature type="region of interest" description="Disordered" evidence="1">
    <location>
        <begin position="329"/>
        <end position="357"/>
    </location>
</feature>
<dbReference type="OrthoDB" id="21678at2759"/>
<comment type="caution">
    <text evidence="3">The sequence shown here is derived from an EMBL/GenBank/DDBJ whole genome shotgun (WGS) entry which is preliminary data.</text>
</comment>
<dbReference type="PANTHER" id="PTHR37981">
    <property type="entry name" value="LIPASE 2"/>
    <property type="match status" value="1"/>
</dbReference>
<dbReference type="GO" id="GO:0006629">
    <property type="term" value="P:lipid metabolic process"/>
    <property type="evidence" value="ECO:0007669"/>
    <property type="project" value="TreeGrafter"/>
</dbReference>
<dbReference type="InterPro" id="IPR036514">
    <property type="entry name" value="SGNH_hydro_sf"/>
</dbReference>
<feature type="signal peptide" evidence="2">
    <location>
        <begin position="1"/>
        <end position="22"/>
    </location>
</feature>
<evidence type="ECO:0000256" key="2">
    <source>
        <dbReference type="SAM" id="SignalP"/>
    </source>
</evidence>
<gene>
    <name evidence="3" type="ORF">CSAL01_09002</name>
</gene>